<organism evidence="4 5">
    <name type="scientific">Nocardia africana</name>
    <dbReference type="NCBI Taxonomy" id="134964"/>
    <lineage>
        <taxon>Bacteria</taxon>
        <taxon>Bacillati</taxon>
        <taxon>Actinomycetota</taxon>
        <taxon>Actinomycetes</taxon>
        <taxon>Mycobacteriales</taxon>
        <taxon>Nocardiaceae</taxon>
        <taxon>Nocardia</taxon>
    </lineage>
</organism>
<accession>A0A378X308</accession>
<dbReference type="SUPFAM" id="SSF58104">
    <property type="entry name" value="Methyl-accepting chemotaxis protein (MCP) signaling domain"/>
    <property type="match status" value="1"/>
</dbReference>
<keyword evidence="1" id="KW-1188">Viral release from host cell</keyword>
<feature type="region of interest" description="Disordered" evidence="2">
    <location>
        <begin position="1115"/>
        <end position="1250"/>
    </location>
</feature>
<dbReference type="InterPro" id="IPR010090">
    <property type="entry name" value="Phage_tape_meas"/>
</dbReference>
<evidence type="ECO:0000313" key="4">
    <source>
        <dbReference type="EMBL" id="SUA47205.1"/>
    </source>
</evidence>
<dbReference type="Pfam" id="PF10145">
    <property type="entry name" value="PhageMin_Tail"/>
    <property type="match status" value="1"/>
</dbReference>
<evidence type="ECO:0000256" key="1">
    <source>
        <dbReference type="ARBA" id="ARBA00022612"/>
    </source>
</evidence>
<dbReference type="NCBIfam" id="TIGR01760">
    <property type="entry name" value="tape_meas_TP901"/>
    <property type="match status" value="1"/>
</dbReference>
<feature type="compositionally biased region" description="Basic and acidic residues" evidence="2">
    <location>
        <begin position="1199"/>
        <end position="1212"/>
    </location>
</feature>
<gene>
    <name evidence="4" type="ORF">NCTC13184_05745</name>
</gene>
<sequence>MAGGRIDILVAPDTREFVGKMRQQLQPAIGAATALGGALGLAFAGTAAFGQVIKIGNDFTSTLNTMRAVANASASEMAEVSAKAKQLGNDITLPGTSANDAAAAMTELAKGGFNVKQSMDAAKGSLQLAAAAQIDAAQAATIQSSALQAFGLQASDATRVADVLANTANASSAEITDVAYALQSGGAVAHQFGLTVEDTASAIGLMANSGIKGSDAGTLLKSALLALTDQGKPAQQAMHSLGLTVYDAQGKFVGLHSLFGQIHDASKRMTDQNFQAAAATLFGSDAMRLAGIAAEKGAEGYDAMHDAMSRQGSAADVANAKMQGLPGAMERIQNAAEDMALEIYDLAKGPLEQFAKGAATFITDATPHVADALHTAADGAVDFAHALAPVVKFVADLPTPVLAAAGALAALRFTNLGTTLGTQFGNARDKIRGFNEQMAVQQQLAAASGASLSRYGAAVATLETRVPTLGKMGEAYRNASESASVLARTQGTVAAASSGLRSAASGVVSLLGGPWVLALTAATFAVTSWIEENRKAEARQKAMNDLAREGAKLRVQQSEIFAQNNGAFDTKAIDAATQQVGILKRSMDQLSEKRPGFWDKALEAPWNDNAKNENWQADRWTGAKRIMDDLKISDQQLAETLADTSKFNDLNKKLQGMGQDGRYAASALQGARDELLKTQETAKNTSPGFATLSAAVKTLADSSASAADRIDAMKTALQILSGKPVAVQDALAKYNQQVRETAQATVDVWDKTQGFGQALIGQGGQVDTATSNGQRLYDSLTKIRDATITAAEAGANMDPIIQQNGKQFEQLAASTGLSVDQVRVMAEQLGYLPKDITILAKLKGADSVEQQLVVVEGLLRTNANGVDIPVTALTDDAKKKLEETGAKIEQVNGKPGIVHVSAPDVAAVIAKLDELINKNLPDKTQRINVEYQTRGEALSQQGKPSDFVGPVTVAPKPRADGGIDGPLPSQATIQSPRSSLVQWAEPETGGEAYIPLAPAKRARSTEILGTVAGHFGFGLTKMADGGIAIDRAMTFLRGEAGKPYQYGGVGNPSWDCSALISAAYALLKGLEPHVRYFTTETDFAPLGFLPGLDPTGRGLSIGVFRGGGGEYSHMSGKLNGTPIESNSSGVHIGPGATDPGDSQFPLKMHLPGSEFSPPDNGSSRKSKRRKEKSWDESDELDLQAAIVSRDKANAQAAKDAADPKKDANDKKQAQISAQQADLRVRQLEQKKQDAQGSGGDVPEAPPLQGNLTDDQIRLAELHQAVEDAKFDRDDVYADSSATQADRDKADRDYQKAINAEKAEIKKQREEAWGLGGSGSTNSPVALLGEAVKSAVTGAAGEALSAIGLGGDIGGTTGALIGIAATVAQKQASDAADQAAATPTPTSASDDEIKAQGPVTPGTYNWLPQLLKTFQLPMVLRDQGGPLPHGVAALNLSGEEEYVLSPGDLRNARTLAASRAPAPAPVHNIDGSVTIQNLHTGMSAGEFRREWRLMQTDQRDRITGLSRRG</sequence>
<evidence type="ECO:0000313" key="5">
    <source>
        <dbReference type="Proteomes" id="UP000255082"/>
    </source>
</evidence>
<evidence type="ECO:0000259" key="3">
    <source>
        <dbReference type="Pfam" id="PF10145"/>
    </source>
</evidence>
<dbReference type="EMBL" id="UGRU01000001">
    <property type="protein sequence ID" value="SUA47205.1"/>
    <property type="molecule type" value="Genomic_DNA"/>
</dbReference>
<dbReference type="Proteomes" id="UP000255082">
    <property type="component" value="Unassembled WGS sequence"/>
</dbReference>
<protein>
    <submittedName>
        <fullName evidence="4">Phage-related minor tail protein</fullName>
    </submittedName>
</protein>
<dbReference type="PANTHER" id="PTHR37813:SF1">
    <property type="entry name" value="FELS-2 PROPHAGE PROTEIN"/>
    <property type="match status" value="1"/>
</dbReference>
<feature type="compositionally biased region" description="Basic and acidic residues" evidence="2">
    <location>
        <begin position="1222"/>
        <end position="1233"/>
    </location>
</feature>
<reference evidence="4 5" key="1">
    <citation type="submission" date="2018-06" db="EMBL/GenBank/DDBJ databases">
        <authorList>
            <consortium name="Pathogen Informatics"/>
            <person name="Doyle S."/>
        </authorList>
    </citation>
    <scope>NUCLEOTIDE SEQUENCE [LARGE SCALE GENOMIC DNA]</scope>
    <source>
        <strain evidence="4 5">NCTC13184</strain>
    </source>
</reference>
<name>A0A378X308_9NOCA</name>
<dbReference type="RefSeq" id="WP_062962845.1">
    <property type="nucleotide sequence ID" value="NZ_JAJFOE010000001.1"/>
</dbReference>
<proteinExistence type="predicted"/>
<feature type="region of interest" description="Disordered" evidence="2">
    <location>
        <begin position="1375"/>
        <end position="1398"/>
    </location>
</feature>
<feature type="domain" description="Phage tail tape measure protein" evidence="3">
    <location>
        <begin position="82"/>
        <end position="283"/>
    </location>
</feature>
<feature type="compositionally biased region" description="Low complexity" evidence="2">
    <location>
        <begin position="1375"/>
        <end position="1387"/>
    </location>
</feature>
<evidence type="ECO:0000256" key="2">
    <source>
        <dbReference type="SAM" id="MobiDB-lite"/>
    </source>
</evidence>
<dbReference type="PANTHER" id="PTHR37813">
    <property type="entry name" value="FELS-2 PROPHAGE PROTEIN"/>
    <property type="match status" value="1"/>
</dbReference>